<proteinExistence type="predicted"/>
<accession>A0A8T0BYV0</accession>
<gene>
    <name evidence="2" type="ORF">PRUB_b0347</name>
</gene>
<comment type="caution">
    <text evidence="2">The sequence shown here is derived from an EMBL/GenBank/DDBJ whole genome shotgun (WGS) entry which is preliminary data.</text>
</comment>
<dbReference type="PROSITE" id="PS52015">
    <property type="entry name" value="TONB_CTD"/>
    <property type="match status" value="1"/>
</dbReference>
<name>A0A8T0BYV0_9GAMM</name>
<evidence type="ECO:0000259" key="1">
    <source>
        <dbReference type="PROSITE" id="PS52015"/>
    </source>
</evidence>
<sequence>MGEVSFELDVDYRGKIEKIVITDIQPMEVSKSVVLDMIARSKFTPLLPRDGFSKCGLKGYALTMEFMLPQKVSFEL</sequence>
<dbReference type="Proteomes" id="UP000016480">
    <property type="component" value="Unassembled WGS sequence"/>
</dbReference>
<dbReference type="InterPro" id="IPR037682">
    <property type="entry name" value="TonB_C"/>
</dbReference>
<organism evidence="2 3">
    <name type="scientific">Pseudoalteromonas rubra</name>
    <dbReference type="NCBI Taxonomy" id="43658"/>
    <lineage>
        <taxon>Bacteria</taxon>
        <taxon>Pseudomonadati</taxon>
        <taxon>Pseudomonadota</taxon>
        <taxon>Gammaproteobacteria</taxon>
        <taxon>Alteromonadales</taxon>
        <taxon>Pseudoalteromonadaceae</taxon>
        <taxon>Pseudoalteromonas</taxon>
    </lineage>
</organism>
<dbReference type="AlphaFoldDB" id="A0A8T0BYV0"/>
<dbReference type="GO" id="GO:0055085">
    <property type="term" value="P:transmembrane transport"/>
    <property type="evidence" value="ECO:0007669"/>
    <property type="project" value="InterPro"/>
</dbReference>
<reference evidence="2 3" key="1">
    <citation type="journal article" date="2012" name="J. Bacteriol.">
        <title>Genome sequence of the cycloprodigiosin-producing bacterial strain Pseudoalteromonas rubra ATCC 29570(T).</title>
        <authorList>
            <person name="Xie B.B."/>
            <person name="Shu Y.L."/>
            <person name="Qin Q.L."/>
            <person name="Rong J.C."/>
            <person name="Zhang X.Y."/>
            <person name="Chen X.L."/>
            <person name="Zhou B.C."/>
            <person name="Zhang Y.Z."/>
        </authorList>
    </citation>
    <scope>NUCLEOTIDE SEQUENCE [LARGE SCALE GENOMIC DNA]</scope>
    <source>
        <strain evidence="2 3">DSM 6842</strain>
    </source>
</reference>
<feature type="domain" description="TonB C-terminal" evidence="1">
    <location>
        <begin position="1"/>
        <end position="75"/>
    </location>
</feature>
<evidence type="ECO:0000313" key="3">
    <source>
        <dbReference type="Proteomes" id="UP000016480"/>
    </source>
</evidence>
<protein>
    <recommendedName>
        <fullName evidence="1">TonB C-terminal domain-containing protein</fullName>
    </recommendedName>
</protein>
<evidence type="ECO:0000313" key="2">
    <source>
        <dbReference type="EMBL" id="KAF7781202.1"/>
    </source>
</evidence>
<dbReference type="EMBL" id="AHCD03000044">
    <property type="protein sequence ID" value="KAF7781202.1"/>
    <property type="molecule type" value="Genomic_DNA"/>
</dbReference>